<dbReference type="GO" id="GO:0050300">
    <property type="term" value="F:aminoglycoside 6-kinase activity"/>
    <property type="evidence" value="ECO:0007669"/>
    <property type="project" value="UniProtKB-EC"/>
</dbReference>
<sequence>MTGTPAPRSAPAPLPAPVVRNVRALTDGTAWIDALPGILERLCAEWELDPGRPFDGGSCSWAAPVTTADGGRAVLKVSYPHREARGEGAALRFWDGAGAVRLLRSSPDGFALLLEACEPGGRLKDAEGPPEDLLTAAAHALAGLWSRGSGEGLGLERVGDVVAEWAVLTRERFARLRPDPRVFDPRLVELGAGLLESLPATATRTVAVHGDFNPGNILAATRTPWLAIDPKPMVGDPGYDPWPLLMQVDPPGGHADPKAVFRHRFALVADVLGEPVERLLAWAFARAVESSFDLLDTGFTEEAEQEMTEARVLADTAGL</sequence>
<dbReference type="RefSeq" id="WP_179641462.1">
    <property type="nucleotide sequence ID" value="NZ_BAAAYY010000005.1"/>
</dbReference>
<dbReference type="AlphaFoldDB" id="A0A852TP33"/>
<evidence type="ECO:0000313" key="2">
    <source>
        <dbReference type="Proteomes" id="UP000589036"/>
    </source>
</evidence>
<dbReference type="EC" id="2.7.1.72" evidence="1"/>
<comment type="caution">
    <text evidence="1">The sequence shown here is derived from an EMBL/GenBank/DDBJ whole genome shotgun (WGS) entry which is preliminary data.</text>
</comment>
<evidence type="ECO:0000313" key="1">
    <source>
        <dbReference type="EMBL" id="NYE45191.1"/>
    </source>
</evidence>
<name>A0A852TP33_9ACTN</name>
<reference evidence="1 2" key="1">
    <citation type="submission" date="2020-07" db="EMBL/GenBank/DDBJ databases">
        <title>Sequencing the genomes of 1000 actinobacteria strains.</title>
        <authorList>
            <person name="Klenk H.-P."/>
        </authorList>
    </citation>
    <scope>NUCLEOTIDE SEQUENCE [LARGE SCALE GENOMIC DNA]</scope>
    <source>
        <strain evidence="1 2">CXB654</strain>
    </source>
</reference>
<organism evidence="1 2">
    <name type="scientific">Spinactinospora alkalitolerans</name>
    <dbReference type="NCBI Taxonomy" id="687207"/>
    <lineage>
        <taxon>Bacteria</taxon>
        <taxon>Bacillati</taxon>
        <taxon>Actinomycetota</taxon>
        <taxon>Actinomycetes</taxon>
        <taxon>Streptosporangiales</taxon>
        <taxon>Nocardiopsidaceae</taxon>
        <taxon>Spinactinospora</taxon>
    </lineage>
</organism>
<accession>A0A852TP33</accession>
<dbReference type="Proteomes" id="UP000589036">
    <property type="component" value="Unassembled WGS sequence"/>
</dbReference>
<keyword evidence="1" id="KW-0418">Kinase</keyword>
<protein>
    <submittedName>
        <fullName evidence="1">Streptomycin 6-kinase</fullName>
        <ecNumber evidence="1">2.7.1.72</ecNumber>
    </submittedName>
</protein>
<keyword evidence="1" id="KW-0808">Transferase</keyword>
<proteinExistence type="predicted"/>
<dbReference type="EMBL" id="JACCCC010000001">
    <property type="protein sequence ID" value="NYE45191.1"/>
    <property type="molecule type" value="Genomic_DNA"/>
</dbReference>
<dbReference type="Gene3D" id="3.90.1200.10">
    <property type="match status" value="1"/>
</dbReference>
<dbReference type="InterPro" id="IPR006748">
    <property type="entry name" value="NH2Glyco/OHUrea_AB-resist_kin"/>
</dbReference>
<dbReference type="GO" id="GO:0019748">
    <property type="term" value="P:secondary metabolic process"/>
    <property type="evidence" value="ECO:0007669"/>
    <property type="project" value="InterPro"/>
</dbReference>
<dbReference type="Pfam" id="PF04655">
    <property type="entry name" value="APH_6_hur"/>
    <property type="match status" value="1"/>
</dbReference>
<keyword evidence="2" id="KW-1185">Reference proteome</keyword>
<gene>
    <name evidence="1" type="ORF">HDA32_000311</name>
</gene>
<dbReference type="SUPFAM" id="SSF56112">
    <property type="entry name" value="Protein kinase-like (PK-like)"/>
    <property type="match status" value="1"/>
</dbReference>
<dbReference type="InterPro" id="IPR011009">
    <property type="entry name" value="Kinase-like_dom_sf"/>
</dbReference>